<protein>
    <recommendedName>
        <fullName evidence="2">Anti-sigma factor antagonist</fullName>
    </recommendedName>
</protein>
<keyword evidence="5" id="KW-1185">Reference proteome</keyword>
<feature type="domain" description="STAS" evidence="3">
    <location>
        <begin position="1"/>
        <end position="108"/>
    </location>
</feature>
<dbReference type="Proteomes" id="UP000011744">
    <property type="component" value="Unassembled WGS sequence"/>
</dbReference>
<accession>M2Y6Q3</accession>
<sequence length="108" mass="11782">MKIETRPAGTATILVLSGEVDLRHSPNLRKALMELMLEKRAVAVDLSGVEYIDSSGIAGLVEAYQMARKNGTRFVLAAISDPVRRVLQLARLDRVFTIADTVETALEG</sequence>
<evidence type="ECO:0000313" key="5">
    <source>
        <dbReference type="Proteomes" id="UP000011744"/>
    </source>
</evidence>
<dbReference type="PANTHER" id="PTHR33495">
    <property type="entry name" value="ANTI-SIGMA FACTOR ANTAGONIST TM_1081-RELATED-RELATED"/>
    <property type="match status" value="1"/>
</dbReference>
<dbReference type="PATRIC" id="fig|1244869.3.peg.3402"/>
<dbReference type="InterPro" id="IPR036513">
    <property type="entry name" value="STAS_dom_sf"/>
</dbReference>
<dbReference type="CDD" id="cd07043">
    <property type="entry name" value="STAS_anti-anti-sigma_factors"/>
    <property type="match status" value="1"/>
</dbReference>
<comment type="caution">
    <text evidence="4">The sequence shown here is derived from an EMBL/GenBank/DDBJ whole genome shotgun (WGS) entry which is preliminary data.</text>
</comment>
<dbReference type="RefSeq" id="WP_008619859.1">
    <property type="nucleotide sequence ID" value="NZ_AONQ01000054.1"/>
</dbReference>
<dbReference type="InterPro" id="IPR003658">
    <property type="entry name" value="Anti-sigma_ant"/>
</dbReference>
<dbReference type="PROSITE" id="PS50801">
    <property type="entry name" value="STAS"/>
    <property type="match status" value="1"/>
</dbReference>
<dbReference type="EMBL" id="AONQ01000054">
    <property type="protein sequence ID" value="EME68736.1"/>
    <property type="molecule type" value="Genomic_DNA"/>
</dbReference>
<dbReference type="STRING" id="1244869.H261_16957"/>
<dbReference type="OrthoDB" id="9796076at2"/>
<evidence type="ECO:0000256" key="1">
    <source>
        <dbReference type="ARBA" id="ARBA00009013"/>
    </source>
</evidence>
<reference evidence="4 5" key="1">
    <citation type="journal article" date="2014" name="Genome Announc.">
        <title>Draft Genome Sequence of Magnetospirillum sp. Strain SO-1, a Freshwater Magnetotactic Bacterium Isolated from the Ol'khovka River, Russia.</title>
        <authorList>
            <person name="Grouzdev D.S."/>
            <person name="Dziuba M.V."/>
            <person name="Sukhacheva M.S."/>
            <person name="Mardanov A.V."/>
            <person name="Beletskiy A.V."/>
            <person name="Kuznetsov B.B."/>
            <person name="Skryabin K.G."/>
        </authorList>
    </citation>
    <scope>NUCLEOTIDE SEQUENCE [LARGE SCALE GENOMIC DNA]</scope>
    <source>
        <strain evidence="4 5">SO-1</strain>
    </source>
</reference>
<gene>
    <name evidence="4" type="ORF">H261_16957</name>
</gene>
<dbReference type="AlphaFoldDB" id="M2Y6Q3"/>
<dbReference type="Pfam" id="PF01740">
    <property type="entry name" value="STAS"/>
    <property type="match status" value="1"/>
</dbReference>
<organism evidence="4 5">
    <name type="scientific">Paramagnetospirillum caucaseum</name>
    <dbReference type="NCBI Taxonomy" id="1244869"/>
    <lineage>
        <taxon>Bacteria</taxon>
        <taxon>Pseudomonadati</taxon>
        <taxon>Pseudomonadota</taxon>
        <taxon>Alphaproteobacteria</taxon>
        <taxon>Rhodospirillales</taxon>
        <taxon>Magnetospirillaceae</taxon>
        <taxon>Paramagnetospirillum</taxon>
    </lineage>
</organism>
<name>M2Y6Q3_9PROT</name>
<dbReference type="eggNOG" id="COG1366">
    <property type="taxonomic scope" value="Bacteria"/>
</dbReference>
<dbReference type="GO" id="GO:0043856">
    <property type="term" value="F:anti-sigma factor antagonist activity"/>
    <property type="evidence" value="ECO:0007669"/>
    <property type="project" value="InterPro"/>
</dbReference>
<dbReference type="NCBIfam" id="TIGR00377">
    <property type="entry name" value="ant_ant_sig"/>
    <property type="match status" value="1"/>
</dbReference>
<dbReference type="Gene3D" id="3.30.750.24">
    <property type="entry name" value="STAS domain"/>
    <property type="match status" value="1"/>
</dbReference>
<dbReference type="SUPFAM" id="SSF52091">
    <property type="entry name" value="SpoIIaa-like"/>
    <property type="match status" value="1"/>
</dbReference>
<evidence type="ECO:0000256" key="2">
    <source>
        <dbReference type="RuleBase" id="RU003749"/>
    </source>
</evidence>
<comment type="similarity">
    <text evidence="1 2">Belongs to the anti-sigma-factor antagonist family.</text>
</comment>
<evidence type="ECO:0000259" key="3">
    <source>
        <dbReference type="PROSITE" id="PS50801"/>
    </source>
</evidence>
<dbReference type="PANTHER" id="PTHR33495:SF2">
    <property type="entry name" value="ANTI-SIGMA FACTOR ANTAGONIST TM_1081-RELATED"/>
    <property type="match status" value="1"/>
</dbReference>
<evidence type="ECO:0000313" key="4">
    <source>
        <dbReference type="EMBL" id="EME68736.1"/>
    </source>
</evidence>
<dbReference type="InterPro" id="IPR002645">
    <property type="entry name" value="STAS_dom"/>
</dbReference>
<proteinExistence type="inferred from homology"/>